<dbReference type="OrthoDB" id="3233705at2759"/>
<evidence type="ECO:0000259" key="1">
    <source>
        <dbReference type="Pfam" id="PF24626"/>
    </source>
</evidence>
<dbReference type="EMBL" id="AVOT02022721">
    <property type="protein sequence ID" value="MBW0512305.1"/>
    <property type="molecule type" value="Genomic_DNA"/>
</dbReference>
<reference evidence="2" key="1">
    <citation type="submission" date="2021-03" db="EMBL/GenBank/DDBJ databases">
        <title>Draft genome sequence of rust myrtle Austropuccinia psidii MF-1, a brazilian biotype.</title>
        <authorList>
            <person name="Quecine M.C."/>
            <person name="Pachon D.M.R."/>
            <person name="Bonatelli M.L."/>
            <person name="Correr F.H."/>
            <person name="Franceschini L.M."/>
            <person name="Leite T.F."/>
            <person name="Margarido G.R.A."/>
            <person name="Almeida C.A."/>
            <person name="Ferrarezi J.A."/>
            <person name="Labate C.A."/>
        </authorList>
    </citation>
    <scope>NUCLEOTIDE SEQUENCE</scope>
    <source>
        <strain evidence="2">MF-1</strain>
    </source>
</reference>
<gene>
    <name evidence="2" type="ORF">O181_052020</name>
</gene>
<accession>A0A9Q3HSA2</accession>
<evidence type="ECO:0000313" key="3">
    <source>
        <dbReference type="Proteomes" id="UP000765509"/>
    </source>
</evidence>
<name>A0A9Q3HSA2_9BASI</name>
<comment type="caution">
    <text evidence="2">The sequence shown here is derived from an EMBL/GenBank/DDBJ whole genome shotgun (WGS) entry which is preliminary data.</text>
</comment>
<sequence length="102" mass="12012">MWKTACDKAENCIVEAKLYNKQRYDKSHQEPSFKEEEQVMLSTKNFNKFKVSKKMRDSFVGPFTIIRLIGKNAVEVRLTEEFSREHPVFPVSLVKQLMNLNL</sequence>
<protein>
    <recommendedName>
        <fullName evidence="1">Tf2-1-like SH3-like domain-containing protein</fullName>
    </recommendedName>
</protein>
<organism evidence="2 3">
    <name type="scientific">Austropuccinia psidii MF-1</name>
    <dbReference type="NCBI Taxonomy" id="1389203"/>
    <lineage>
        <taxon>Eukaryota</taxon>
        <taxon>Fungi</taxon>
        <taxon>Dikarya</taxon>
        <taxon>Basidiomycota</taxon>
        <taxon>Pucciniomycotina</taxon>
        <taxon>Pucciniomycetes</taxon>
        <taxon>Pucciniales</taxon>
        <taxon>Sphaerophragmiaceae</taxon>
        <taxon>Austropuccinia</taxon>
    </lineage>
</organism>
<feature type="domain" description="Tf2-1-like SH3-like" evidence="1">
    <location>
        <begin position="37"/>
        <end position="96"/>
    </location>
</feature>
<dbReference type="Pfam" id="PF24626">
    <property type="entry name" value="SH3_Tf2-1"/>
    <property type="match status" value="1"/>
</dbReference>
<dbReference type="InterPro" id="IPR056924">
    <property type="entry name" value="SH3_Tf2-1"/>
</dbReference>
<keyword evidence="3" id="KW-1185">Reference proteome</keyword>
<proteinExistence type="predicted"/>
<evidence type="ECO:0000313" key="2">
    <source>
        <dbReference type="EMBL" id="MBW0512305.1"/>
    </source>
</evidence>
<dbReference type="AlphaFoldDB" id="A0A9Q3HSA2"/>
<dbReference type="Proteomes" id="UP000765509">
    <property type="component" value="Unassembled WGS sequence"/>
</dbReference>